<organism evidence="5 6">
    <name type="scientific">Halogeometricum salsisoli</name>
    <dbReference type="NCBI Taxonomy" id="2950536"/>
    <lineage>
        <taxon>Archaea</taxon>
        <taxon>Methanobacteriati</taxon>
        <taxon>Methanobacteriota</taxon>
        <taxon>Stenosarchaea group</taxon>
        <taxon>Halobacteria</taxon>
        <taxon>Halobacteriales</taxon>
        <taxon>Haloferacaceae</taxon>
        <taxon>Halogeometricum</taxon>
    </lineage>
</organism>
<dbReference type="Gene3D" id="3.40.570.10">
    <property type="entry name" value="Extracellular Endonuclease, subunit A"/>
    <property type="match status" value="1"/>
</dbReference>
<dbReference type="InterPro" id="IPR044929">
    <property type="entry name" value="DNA/RNA_non-sp_Endonuclease_sf"/>
</dbReference>
<feature type="domain" description="Helix-hairpin-helix DNA-binding motif class 1" evidence="4">
    <location>
        <begin position="1302"/>
        <end position="1321"/>
    </location>
</feature>
<feature type="compositionally biased region" description="Pro residues" evidence="3">
    <location>
        <begin position="15"/>
        <end position="25"/>
    </location>
</feature>
<feature type="region of interest" description="Disordered" evidence="3">
    <location>
        <begin position="1"/>
        <end position="45"/>
    </location>
</feature>
<evidence type="ECO:0000313" key="6">
    <source>
        <dbReference type="Proteomes" id="UP001257060"/>
    </source>
</evidence>
<dbReference type="InterPro" id="IPR000445">
    <property type="entry name" value="HhH_motif"/>
</dbReference>
<reference evidence="5 6" key="1">
    <citation type="submission" date="2022-06" db="EMBL/GenBank/DDBJ databases">
        <title>Halogeometricum sp. a new haloarchaeum isolate from saline soil.</title>
        <authorList>
            <person name="Strakova D."/>
            <person name="Galisteo C."/>
            <person name="Sanchez-Porro C."/>
            <person name="Ventosa A."/>
        </authorList>
    </citation>
    <scope>NUCLEOTIDE SEQUENCE [LARGE SCALE GENOMIC DNA]</scope>
    <source>
        <strain evidence="5 6">S1BR25-6</strain>
    </source>
</reference>
<keyword evidence="2" id="KW-0234">DNA repair</keyword>
<evidence type="ECO:0000313" key="5">
    <source>
        <dbReference type="EMBL" id="MDS0301126.1"/>
    </source>
</evidence>
<dbReference type="InterPro" id="IPR003583">
    <property type="entry name" value="Hlx-hairpin-Hlx_DNA-bd_motif"/>
</dbReference>
<dbReference type="Gene3D" id="1.10.150.320">
    <property type="entry name" value="Photosystem II 12 kDa extrinsic protein"/>
    <property type="match status" value="1"/>
</dbReference>
<dbReference type="Pfam" id="PF13699">
    <property type="entry name" value="eCIS_core"/>
    <property type="match status" value="1"/>
</dbReference>
<keyword evidence="6" id="KW-1185">Reference proteome</keyword>
<dbReference type="SUPFAM" id="SSF47781">
    <property type="entry name" value="RuvA domain 2-like"/>
    <property type="match status" value="1"/>
</dbReference>
<protein>
    <submittedName>
        <fullName evidence="5">DUF4157 domain-containing protein</fullName>
    </submittedName>
</protein>
<evidence type="ECO:0000259" key="4">
    <source>
        <dbReference type="SMART" id="SM00278"/>
    </source>
</evidence>
<evidence type="ECO:0000256" key="2">
    <source>
        <dbReference type="ARBA" id="ARBA00023204"/>
    </source>
</evidence>
<comment type="caution">
    <text evidence="5">The sequence shown here is derived from an EMBL/GenBank/DDBJ whole genome shotgun (WGS) entry which is preliminary data.</text>
</comment>
<dbReference type="InterPro" id="IPR044927">
    <property type="entry name" value="Endonuclea_NS_2"/>
</dbReference>
<proteinExistence type="predicted"/>
<dbReference type="Pfam" id="PF13930">
    <property type="entry name" value="Endonuclea_NS_2"/>
    <property type="match status" value="1"/>
</dbReference>
<dbReference type="Pfam" id="PF00633">
    <property type="entry name" value="HHH"/>
    <property type="match status" value="1"/>
</dbReference>
<dbReference type="EMBL" id="JAMQOP010000005">
    <property type="protein sequence ID" value="MDS0301126.1"/>
    <property type="molecule type" value="Genomic_DNA"/>
</dbReference>
<feature type="region of interest" description="Disordered" evidence="3">
    <location>
        <begin position="89"/>
        <end position="128"/>
    </location>
</feature>
<keyword evidence="1" id="KW-0227">DNA damage</keyword>
<dbReference type="InterPro" id="IPR010994">
    <property type="entry name" value="RuvA_2-like"/>
</dbReference>
<sequence length="1335" mass="147153">MPNTTVQMTATLPAPEAPPVPPSPSSPTGGPAAHGVFPKLRVGQPAGRYEREADAVARAVTTNAPAPVISTLPADGWSEAARRAIVETDEEEDELLQTRRSGPWGEKEDVPPETVAAVRRPGGGAPVPESVRRRVEPRLGADLSGVRVHTDTTAATAVRSLHARAFTHRNHIFLGRGESTYDLGLMAHEATHVVQQDEAPATVPQVQRFSLDDLPGIDAKKIARRIPGFTLVTVLVGYNPVSDSDVVFNAENLFQGFVELLPFGADVYDALKEYEVVQEAFEWIRKNAPDITLKRVWDTLKAAADEIGLLDVFDTFDIIEEKFTPLYGEVKEFFWSTVDRIVELVKEAAIGVAEGFLTENGLWPLVKKVLGYDPLRDEEVEATPTEILEDFLLFIDKEEHLERMREQGTVEETAKWLTTQIETFTGLIDRLGDLFTEAWKAIQPENLLNLATNLRSLATQVLEFVADVGSFAWTVAEEVFARVKDALLGWLSEHVDSELPGFDLLTVIIGRNPFTSEEVPRTAANLVRGFITLLPGGHAIHQQLAESGVLAEAGARIEGAVERLGISWELIRGLFAEIWDSITIEALAEPFDTVLAMVARFGEPVSRLLGFVNVVLREVFFLVLAAMDFPVDLIQGIVARVMQAIDDVKRDPVAFLSNMLEAVKLGFSNFFDNALTHLGGGLVEWLFRGLRDAGLEPPDLSSLESVLSFALDILGVSVEKLWEKLGERIGEENVERIRGAIDRLTGIWNFVKDVQERGVAAIWEYIEGQISGLWDSVLEMAEEWIMERVVERAATWLLSLVDPTGVTAIINSFRAVFNAISSAIEYARDILAIVHDYVSTVGSVARGDLESGAKILEEGLAKAIPVAIGFLAKQLGIGDLGEKIVEIVGTVRAVIDEAIDWLIDRAMRGMESILSGLGIDSESDEDEATTSTDRESWWMLREPIEVRDQKHTLLFEGDGIDSELVVRSDRTPLVQWVEEAEREISILKAESMLSDDEYGKNSGALSQIRTLASLINKQRTRLRKSGDRRGQPITKRGGRVISRAYRQIHNLMKRIKYRGKSDARPPTQIPVQVTQSVTSTSDQIGKVMVAQPLSTNSGGLNPRSPGGDRSKLYTKVKAVRPGFYVQAHLLSDQLHGPNDSRNLTPFPNRSNGEMERAFESDIKKAVDQENKVVSYRVQFVYGRHGNPNLNPYEREVPTAVFGEAYEMKMKRSAPSTDDAAMNPNNWKVDRSKKIVGPREVRAVMPGAPAAVVIARRLSLSEKLPSDKRDAAIATLVEVTNIGPKTAEEIVSRLEESGISSLDELMAVSGIGKKRADAILSSDQIIQQGSSEWEVA</sequence>
<evidence type="ECO:0000256" key="3">
    <source>
        <dbReference type="SAM" id="MobiDB-lite"/>
    </source>
</evidence>
<dbReference type="RefSeq" id="WP_310926048.1">
    <property type="nucleotide sequence ID" value="NZ_JAMQOP010000005.1"/>
</dbReference>
<feature type="domain" description="Helix-hairpin-helix DNA-binding motif class 1" evidence="4">
    <location>
        <begin position="1273"/>
        <end position="1292"/>
    </location>
</feature>
<dbReference type="SMART" id="SM00278">
    <property type="entry name" value="HhH1"/>
    <property type="match status" value="2"/>
</dbReference>
<accession>A0ABU2GJY3</accession>
<evidence type="ECO:0000256" key="1">
    <source>
        <dbReference type="ARBA" id="ARBA00022763"/>
    </source>
</evidence>
<feature type="compositionally biased region" description="Low complexity" evidence="3">
    <location>
        <begin position="26"/>
        <end position="35"/>
    </location>
</feature>
<dbReference type="InterPro" id="IPR025295">
    <property type="entry name" value="eCIS_core_dom"/>
</dbReference>
<name>A0ABU2GJY3_9EURY</name>
<gene>
    <name evidence="5" type="ORF">NDI76_20525</name>
</gene>
<dbReference type="Proteomes" id="UP001257060">
    <property type="component" value="Unassembled WGS sequence"/>
</dbReference>